<dbReference type="GO" id="GO:0003700">
    <property type="term" value="F:DNA-binding transcription factor activity"/>
    <property type="evidence" value="ECO:0007669"/>
    <property type="project" value="InterPro"/>
</dbReference>
<feature type="region of interest" description="Disordered" evidence="9">
    <location>
        <begin position="115"/>
        <end position="151"/>
    </location>
</feature>
<evidence type="ECO:0000256" key="4">
    <source>
        <dbReference type="ARBA" id="ARBA00023163"/>
    </source>
</evidence>
<dbReference type="PROSITE" id="PS50039">
    <property type="entry name" value="FORK_HEAD_3"/>
    <property type="match status" value="1"/>
</dbReference>
<name>A0A8S3U0Q0_MYTED</name>
<evidence type="ECO:0000256" key="6">
    <source>
        <dbReference type="ARBA" id="ARBA00034657"/>
    </source>
</evidence>
<dbReference type="InterPro" id="IPR030456">
    <property type="entry name" value="TF_fork_head_CS_2"/>
</dbReference>
<dbReference type="PANTHER" id="PTHR13962">
    <property type="entry name" value="FORKHEAD BOX PROTEIN N3-LIKE PROTEIN-RELATED"/>
    <property type="match status" value="1"/>
</dbReference>
<dbReference type="InterPro" id="IPR036390">
    <property type="entry name" value="WH_DNA-bd_sf"/>
</dbReference>
<feature type="domain" description="Fork-head" evidence="10">
    <location>
        <begin position="160"/>
        <end position="247"/>
    </location>
</feature>
<dbReference type="PROSITE" id="PS00658">
    <property type="entry name" value="FORK_HEAD_2"/>
    <property type="match status" value="1"/>
</dbReference>
<organism evidence="11 12">
    <name type="scientific">Mytilus edulis</name>
    <name type="common">Blue mussel</name>
    <dbReference type="NCBI Taxonomy" id="6550"/>
    <lineage>
        <taxon>Eukaryota</taxon>
        <taxon>Metazoa</taxon>
        <taxon>Spiralia</taxon>
        <taxon>Lophotrochozoa</taxon>
        <taxon>Mollusca</taxon>
        <taxon>Bivalvia</taxon>
        <taxon>Autobranchia</taxon>
        <taxon>Pteriomorphia</taxon>
        <taxon>Mytilida</taxon>
        <taxon>Mytiloidea</taxon>
        <taxon>Mytilidae</taxon>
        <taxon>Mytilinae</taxon>
        <taxon>Mytilus</taxon>
    </lineage>
</organism>
<evidence type="ECO:0000259" key="10">
    <source>
        <dbReference type="PROSITE" id="PS50039"/>
    </source>
</evidence>
<dbReference type="CDD" id="cd20059">
    <property type="entry name" value="FH_FOXN3"/>
    <property type="match status" value="1"/>
</dbReference>
<keyword evidence="12" id="KW-1185">Reference proteome</keyword>
<dbReference type="Proteomes" id="UP000683360">
    <property type="component" value="Unassembled WGS sequence"/>
</dbReference>
<dbReference type="InterPro" id="IPR001766">
    <property type="entry name" value="Fork_head_dom"/>
</dbReference>
<dbReference type="InterPro" id="IPR047119">
    <property type="entry name" value="FOXN2/3-like"/>
</dbReference>
<dbReference type="OrthoDB" id="5954824at2759"/>
<evidence type="ECO:0000256" key="7">
    <source>
        <dbReference type="ARBA" id="ARBA00034870"/>
    </source>
</evidence>
<feature type="compositionally biased region" description="Basic residues" evidence="9">
    <location>
        <begin position="441"/>
        <end position="451"/>
    </location>
</feature>
<dbReference type="Pfam" id="PF00250">
    <property type="entry name" value="Forkhead"/>
    <property type="match status" value="1"/>
</dbReference>
<dbReference type="GO" id="GO:0000987">
    <property type="term" value="F:cis-regulatory region sequence-specific DNA binding"/>
    <property type="evidence" value="ECO:0007669"/>
    <property type="project" value="TreeGrafter"/>
</dbReference>
<comment type="caution">
    <text evidence="11">The sequence shown here is derived from an EMBL/GenBank/DDBJ whole genome shotgun (WGS) entry which is preliminary data.</text>
</comment>
<keyword evidence="2" id="KW-0805">Transcription regulation</keyword>
<dbReference type="InterPro" id="IPR047404">
    <property type="entry name" value="FH_FOXN3"/>
</dbReference>
<reference evidence="11" key="1">
    <citation type="submission" date="2021-03" db="EMBL/GenBank/DDBJ databases">
        <authorList>
            <person name="Bekaert M."/>
        </authorList>
    </citation>
    <scope>NUCLEOTIDE SEQUENCE</scope>
</reference>
<feature type="compositionally biased region" description="Basic and acidic residues" evidence="9">
    <location>
        <begin position="128"/>
        <end position="139"/>
    </location>
</feature>
<evidence type="ECO:0000256" key="3">
    <source>
        <dbReference type="ARBA" id="ARBA00023125"/>
    </source>
</evidence>
<feature type="DNA-binding region" description="Fork-head" evidence="8">
    <location>
        <begin position="160"/>
        <end position="247"/>
    </location>
</feature>
<evidence type="ECO:0000256" key="1">
    <source>
        <dbReference type="ARBA" id="ARBA00004123"/>
    </source>
</evidence>
<gene>
    <name evidence="11" type="ORF">MEDL_48244</name>
</gene>
<evidence type="ECO:0000313" key="11">
    <source>
        <dbReference type="EMBL" id="CAG2235611.1"/>
    </source>
</evidence>
<evidence type="ECO:0000256" key="9">
    <source>
        <dbReference type="SAM" id="MobiDB-lite"/>
    </source>
</evidence>
<evidence type="ECO:0000256" key="8">
    <source>
        <dbReference type="PROSITE-ProRule" id="PRU00089"/>
    </source>
</evidence>
<dbReference type="PANTHER" id="PTHR13962:SF22">
    <property type="entry name" value="FORKHEAD BOX PROTEIN N3-LIKE PROTEIN"/>
    <property type="match status" value="1"/>
</dbReference>
<keyword evidence="3 8" id="KW-0238">DNA-binding</keyword>
<dbReference type="PRINTS" id="PR00053">
    <property type="entry name" value="FORKHEAD"/>
</dbReference>
<dbReference type="SUPFAM" id="SSF46785">
    <property type="entry name" value="Winged helix' DNA-binding domain"/>
    <property type="match status" value="1"/>
</dbReference>
<sequence length="502" mass="57088">MLPRKLCVVSMDMMHSFISLQLMHLVAMAPTRNSDESDASMRERLVNSLSQSFPGSALSKALSCMSAEDSECDDDMKDPLSSSCFAELRLDKVDIEDDDELTSLSWLQDNDLLKNIKPSDVDDDDDSQKENDNNHRDGNHFNPTHPPHVPYNPQKHIHSKPPYSFSCLIFMAVEDSPHKKLPVKDIYSWILNHFPYFQNAPTGWKNSVRHNLSLNKCFKKVDKDRGQSIGKGSLWCIDPDYRPNLLQALRKTPYHPYHQLQMLANPQPTQQYHYVPNGMRPMPLTPRFGPNTISPHLFPFLSKRLAQSNSSDNNDIDRDIQDVAHTLVSLKGLGNRGSPARSSDGEDYASNSYRMRLKRKQMQLKTDFVKRRHTEPIVVTEVPSDDHTYSLTNFGNIGSPASSIDEEYDFGEEDDNFSEECSDMSDWDSDMDEVDGDIPNKHTKVTPHKNIHNSSMAKMTSRKRKEMEEEEQKKIVEGADALLNLAGIMTNSSSLKSNRSHS</sequence>
<evidence type="ECO:0000256" key="2">
    <source>
        <dbReference type="ARBA" id="ARBA00023015"/>
    </source>
</evidence>
<keyword evidence="5 8" id="KW-0539">Nucleus</keyword>
<comment type="subcellular location">
    <subcellularLocation>
        <location evidence="1 8">Nucleus</location>
    </subcellularLocation>
</comment>
<proteinExistence type="predicted"/>
<protein>
    <recommendedName>
        <fullName evidence="7">Forkhead box protein N3</fullName>
    </recommendedName>
</protein>
<feature type="region of interest" description="Disordered" evidence="9">
    <location>
        <begin position="440"/>
        <end position="472"/>
    </location>
</feature>
<keyword evidence="4" id="KW-0804">Transcription</keyword>
<evidence type="ECO:0000313" key="12">
    <source>
        <dbReference type="Proteomes" id="UP000683360"/>
    </source>
</evidence>
<accession>A0A8S3U0Q0</accession>
<dbReference type="AlphaFoldDB" id="A0A8S3U0Q0"/>
<dbReference type="SMART" id="SM00339">
    <property type="entry name" value="FH"/>
    <property type="match status" value="1"/>
</dbReference>
<dbReference type="GO" id="GO:0005634">
    <property type="term" value="C:nucleus"/>
    <property type="evidence" value="ECO:0007669"/>
    <property type="project" value="UniProtKB-SubCell"/>
</dbReference>
<dbReference type="EMBL" id="CAJPWZ010002323">
    <property type="protein sequence ID" value="CAG2235611.1"/>
    <property type="molecule type" value="Genomic_DNA"/>
</dbReference>
<dbReference type="Gene3D" id="1.10.10.10">
    <property type="entry name" value="Winged helix-like DNA-binding domain superfamily/Winged helix DNA-binding domain"/>
    <property type="match status" value="1"/>
</dbReference>
<comment type="function">
    <text evidence="6">Acts as a transcriptional repressor. May be involved in DNA damage-inducible cell cycle arrests (checkpoints).</text>
</comment>
<evidence type="ECO:0000256" key="5">
    <source>
        <dbReference type="ARBA" id="ARBA00023242"/>
    </source>
</evidence>
<dbReference type="InterPro" id="IPR036388">
    <property type="entry name" value="WH-like_DNA-bd_sf"/>
</dbReference>